<keyword evidence="5" id="KW-0830">Ubiquinone</keyword>
<accession>A0A7C4Q4X6</accession>
<comment type="caution">
    <text evidence="5">The sequence shown here is derived from an EMBL/GenBank/DDBJ whole genome shotgun (WGS) entry which is preliminary data.</text>
</comment>
<dbReference type="PANTHER" id="PTHR43591:SF24">
    <property type="entry name" value="2-METHOXY-6-POLYPRENYL-1,4-BENZOQUINOL METHYLASE, MITOCHONDRIAL"/>
    <property type="match status" value="1"/>
</dbReference>
<protein>
    <recommendedName>
        <fullName evidence="4">Demethylmenaquinone methyltransferase</fullName>
        <ecNumber evidence="4">2.1.1.163</ecNumber>
    </recommendedName>
</protein>
<comment type="catalytic activity">
    <reaction evidence="4">
        <text>a 2-demethylmenaquinol + S-adenosyl-L-methionine = a menaquinol + S-adenosyl-L-homocysteine + H(+)</text>
        <dbReference type="Rhea" id="RHEA:42640"/>
        <dbReference type="Rhea" id="RHEA-COMP:9539"/>
        <dbReference type="Rhea" id="RHEA-COMP:9563"/>
        <dbReference type="ChEBI" id="CHEBI:15378"/>
        <dbReference type="ChEBI" id="CHEBI:18151"/>
        <dbReference type="ChEBI" id="CHEBI:55437"/>
        <dbReference type="ChEBI" id="CHEBI:57856"/>
        <dbReference type="ChEBI" id="CHEBI:59789"/>
        <dbReference type="EC" id="2.1.1.163"/>
    </reaction>
</comment>
<evidence type="ECO:0000256" key="3">
    <source>
        <dbReference type="ARBA" id="ARBA00022691"/>
    </source>
</evidence>
<reference evidence="5" key="1">
    <citation type="journal article" date="2020" name="mSystems">
        <title>Genome- and Community-Level Interaction Insights into Carbon Utilization and Element Cycling Functions of Hydrothermarchaeota in Hydrothermal Sediment.</title>
        <authorList>
            <person name="Zhou Z."/>
            <person name="Liu Y."/>
            <person name="Xu W."/>
            <person name="Pan J."/>
            <person name="Luo Z.H."/>
            <person name="Li M."/>
        </authorList>
    </citation>
    <scope>NUCLEOTIDE SEQUENCE [LARGE SCALE GENOMIC DNA]</scope>
    <source>
        <strain evidence="5">SpSt-556</strain>
    </source>
</reference>
<evidence type="ECO:0000313" key="5">
    <source>
        <dbReference type="EMBL" id="HGS88169.1"/>
    </source>
</evidence>
<organism evidence="5">
    <name type="scientific">Bellilinea caldifistulae</name>
    <dbReference type="NCBI Taxonomy" id="360411"/>
    <lineage>
        <taxon>Bacteria</taxon>
        <taxon>Bacillati</taxon>
        <taxon>Chloroflexota</taxon>
        <taxon>Anaerolineae</taxon>
        <taxon>Anaerolineales</taxon>
        <taxon>Anaerolineaceae</taxon>
        <taxon>Bellilinea</taxon>
    </lineage>
</organism>
<dbReference type="PROSITE" id="PS51608">
    <property type="entry name" value="SAM_MT_UBIE"/>
    <property type="match status" value="1"/>
</dbReference>
<keyword evidence="3 4" id="KW-0949">S-adenosyl-L-methionine</keyword>
<dbReference type="GO" id="GO:0043770">
    <property type="term" value="F:demethylmenaquinone methyltransferase activity"/>
    <property type="evidence" value="ECO:0007669"/>
    <property type="project" value="UniProtKB-UniRule"/>
</dbReference>
<dbReference type="SUPFAM" id="SSF53335">
    <property type="entry name" value="S-adenosyl-L-methionine-dependent methyltransferases"/>
    <property type="match status" value="1"/>
</dbReference>
<feature type="binding site" evidence="4">
    <location>
        <position position="101"/>
    </location>
    <ligand>
        <name>S-adenosyl-L-methionine</name>
        <dbReference type="ChEBI" id="CHEBI:59789"/>
    </ligand>
</feature>
<dbReference type="AlphaFoldDB" id="A0A7C4Q4X6"/>
<dbReference type="CDD" id="cd02440">
    <property type="entry name" value="AdoMet_MTases"/>
    <property type="match status" value="1"/>
</dbReference>
<gene>
    <name evidence="4" type="primary">menG</name>
    <name evidence="5" type="ORF">ENT17_11220</name>
</gene>
<dbReference type="EC" id="2.1.1.163" evidence="4"/>
<dbReference type="GO" id="GO:0032259">
    <property type="term" value="P:methylation"/>
    <property type="evidence" value="ECO:0007669"/>
    <property type="project" value="UniProtKB-KW"/>
</dbReference>
<comment type="pathway">
    <text evidence="4">Quinol/quinone metabolism; menaquinone biosynthesis; menaquinol from 1,4-dihydroxy-2-naphthoate: step 2/2.</text>
</comment>
<keyword evidence="4" id="KW-0474">Menaquinone biosynthesis</keyword>
<sequence>MVTAFQICTPAPGMPVGMWKSPQSRETAQPFWRGCPFVMKSELSNGDKAIRVRRMFSRIAPRYDLMNRLMTAGQDVHWRQEIIRLARLEPGARVLDLGAGTGDIAREALRQQPECVSVAADFTLGMMLAGKPRNLRGLVWCAADALNLPYADNTFDAVVSGFLLRNVADLPRAIAEQYRVLKPGGRWVALDTTPPPQNSLLTPFIRFHMRQVIPLLGEVITGERDAYVYLPTSSENFLQAETLAQVVERAGFREVAFRRYLFGVVAIHRAVKPANSTV</sequence>
<dbReference type="Pfam" id="PF01209">
    <property type="entry name" value="Ubie_methyltran"/>
    <property type="match status" value="1"/>
</dbReference>
<dbReference type="InterPro" id="IPR004033">
    <property type="entry name" value="UbiE/COQ5_MeTrFase"/>
</dbReference>
<dbReference type="UniPathway" id="UPA00079">
    <property type="reaction ID" value="UER00169"/>
</dbReference>
<name>A0A7C4Q4X6_9CHLR</name>
<dbReference type="HAMAP" id="MF_01813">
    <property type="entry name" value="MenG_UbiE_methyltr"/>
    <property type="match status" value="1"/>
</dbReference>
<feature type="binding site" evidence="4">
    <location>
        <position position="121"/>
    </location>
    <ligand>
        <name>S-adenosyl-L-methionine</name>
        <dbReference type="ChEBI" id="CHEBI:59789"/>
    </ligand>
</feature>
<evidence type="ECO:0000256" key="1">
    <source>
        <dbReference type="ARBA" id="ARBA00022603"/>
    </source>
</evidence>
<keyword evidence="1 4" id="KW-0489">Methyltransferase</keyword>
<dbReference type="NCBIfam" id="TIGR01934">
    <property type="entry name" value="MenG_MenH_UbiE"/>
    <property type="match status" value="1"/>
</dbReference>
<keyword evidence="2 4" id="KW-0808">Transferase</keyword>
<comment type="function">
    <text evidence="4">Methyltransferase required for the conversion of demethylmenaquinol (DMKH2) to menaquinol (MKH2).</text>
</comment>
<dbReference type="InterPro" id="IPR029063">
    <property type="entry name" value="SAM-dependent_MTases_sf"/>
</dbReference>
<dbReference type="EMBL" id="DSXR01000115">
    <property type="protein sequence ID" value="HGS88169.1"/>
    <property type="molecule type" value="Genomic_DNA"/>
</dbReference>
<evidence type="ECO:0000256" key="4">
    <source>
        <dbReference type="HAMAP-Rule" id="MF_01813"/>
    </source>
</evidence>
<comment type="similarity">
    <text evidence="4">Belongs to the class I-like SAM-binding methyltransferase superfamily. MenG/UbiE family.</text>
</comment>
<dbReference type="GO" id="GO:0009234">
    <property type="term" value="P:menaquinone biosynthetic process"/>
    <property type="evidence" value="ECO:0007669"/>
    <property type="project" value="UniProtKB-UniRule"/>
</dbReference>
<comment type="caution">
    <text evidence="4">Lacks conserved residue(s) required for the propagation of feature annotation.</text>
</comment>
<dbReference type="Gene3D" id="3.40.50.150">
    <property type="entry name" value="Vaccinia Virus protein VP39"/>
    <property type="match status" value="1"/>
</dbReference>
<evidence type="ECO:0000256" key="2">
    <source>
        <dbReference type="ARBA" id="ARBA00022679"/>
    </source>
</evidence>
<feature type="binding site" evidence="4">
    <location>
        <begin position="144"/>
        <end position="145"/>
    </location>
    <ligand>
        <name>S-adenosyl-L-methionine</name>
        <dbReference type="ChEBI" id="CHEBI:59789"/>
    </ligand>
</feature>
<dbReference type="PANTHER" id="PTHR43591">
    <property type="entry name" value="METHYLTRANSFERASE"/>
    <property type="match status" value="1"/>
</dbReference>
<proteinExistence type="inferred from homology"/>